<protein>
    <recommendedName>
        <fullName evidence="11">Mis18 domain-containing protein</fullName>
    </recommendedName>
</protein>
<sequence>MAETTEEPPTVFQCVNCRSVVGDSYAWSTSHRESNTITLAEVPEDSIIESEMEECTPQGNFTEISCKHCKGNLGRIYKSTPRRLDDIRDMFTFNLDNIISYELVFISRINISRKTNGKTFRYQLGPKKSRPVESINGVFGSSIDAEIQNEINKLKSFTVAVFEQVEELQNRSTSLETELQKVKNFSLDLLASDEYFFDRNSHSDLPPKQVMSQIKASSPASNPQEFAHHLRKRSHGIEYNLKRLSNIG</sequence>
<keyword evidence="6" id="KW-0498">Mitosis</keyword>
<dbReference type="FunCoup" id="L0PCE6">
    <property type="interactions" value="93"/>
</dbReference>
<keyword evidence="9" id="KW-0131">Cell cycle</keyword>
<evidence type="ECO:0000256" key="3">
    <source>
        <dbReference type="ARBA" id="ARBA00022454"/>
    </source>
</evidence>
<evidence type="ECO:0000256" key="8">
    <source>
        <dbReference type="ARBA" id="ARBA00023242"/>
    </source>
</evidence>
<dbReference type="GO" id="GO:0051301">
    <property type="term" value="P:cell division"/>
    <property type="evidence" value="ECO:0007669"/>
    <property type="project" value="UniProtKB-KW"/>
</dbReference>
<evidence type="ECO:0000256" key="7">
    <source>
        <dbReference type="ARBA" id="ARBA00022833"/>
    </source>
</evidence>
<evidence type="ECO:0000256" key="10">
    <source>
        <dbReference type="ARBA" id="ARBA00023328"/>
    </source>
</evidence>
<dbReference type="PANTHER" id="PTHR16431:SF1">
    <property type="entry name" value="NEUROGENIC PROTEIN MASTERMIND"/>
    <property type="match status" value="1"/>
</dbReference>
<evidence type="ECO:0000313" key="12">
    <source>
        <dbReference type="EMBL" id="CCJ29310.1"/>
    </source>
</evidence>
<keyword evidence="5" id="KW-0479">Metal-binding</keyword>
<evidence type="ECO:0000259" key="11">
    <source>
        <dbReference type="PROSITE" id="PS51793"/>
    </source>
</evidence>
<dbReference type="EMBL" id="CAKM01000174">
    <property type="protein sequence ID" value="CCJ29310.1"/>
    <property type="molecule type" value="Genomic_DNA"/>
</dbReference>
<dbReference type="GO" id="GO:0046872">
    <property type="term" value="F:metal ion binding"/>
    <property type="evidence" value="ECO:0007669"/>
    <property type="project" value="UniProtKB-KW"/>
</dbReference>
<keyword evidence="10" id="KW-0137">Centromere</keyword>
<dbReference type="InterPro" id="IPR004910">
    <property type="entry name" value="Yippee/Mis18/Cereblon"/>
</dbReference>
<name>L0PCE6_PNEJI</name>
<evidence type="ECO:0000256" key="6">
    <source>
        <dbReference type="ARBA" id="ARBA00022776"/>
    </source>
</evidence>
<keyword evidence="4" id="KW-0132">Cell division</keyword>
<dbReference type="PROSITE" id="PS51793">
    <property type="entry name" value="MIS18"/>
    <property type="match status" value="1"/>
</dbReference>
<dbReference type="GO" id="GO:0007059">
    <property type="term" value="P:chromosome segregation"/>
    <property type="evidence" value="ECO:0007669"/>
    <property type="project" value="TreeGrafter"/>
</dbReference>
<dbReference type="InterPro" id="IPR034752">
    <property type="entry name" value="Mis18"/>
</dbReference>
<dbReference type="InParanoid" id="L0PCE6"/>
<comment type="caution">
    <text evidence="12">The sequence shown here is derived from an EMBL/GenBank/DDBJ whole genome shotgun (WGS) entry which is preliminary data.</text>
</comment>
<keyword evidence="8" id="KW-0539">Nucleus</keyword>
<evidence type="ECO:0000313" key="13">
    <source>
        <dbReference type="Proteomes" id="UP000010422"/>
    </source>
</evidence>
<dbReference type="PANTHER" id="PTHR16431">
    <property type="entry name" value="NEUROGENIC PROTEIN MASTERMIND"/>
    <property type="match status" value="1"/>
</dbReference>
<proteinExistence type="predicted"/>
<dbReference type="Pfam" id="PF03226">
    <property type="entry name" value="Yippee-Mis18"/>
    <property type="match status" value="1"/>
</dbReference>
<dbReference type="GO" id="GO:0000785">
    <property type="term" value="C:chromatin"/>
    <property type="evidence" value="ECO:0007669"/>
    <property type="project" value="TreeGrafter"/>
</dbReference>
<dbReference type="Proteomes" id="UP000010422">
    <property type="component" value="Unassembled WGS sequence"/>
</dbReference>
<comment type="subcellular location">
    <subcellularLocation>
        <location evidence="2">Chromosome</location>
        <location evidence="2">Centromere</location>
    </subcellularLocation>
    <subcellularLocation>
        <location evidence="1">Nucleus</location>
    </subcellularLocation>
</comment>
<reference evidence="12 13" key="1">
    <citation type="journal article" date="2012" name="MBio">
        <title>De novo assembly of the Pneumocystis jirovecii genome from a single bronchoalveolar lavage fluid specimen from a patient.</title>
        <authorList>
            <person name="Cisse O.H."/>
            <person name="Pagni M."/>
            <person name="Hauser P.M."/>
        </authorList>
    </citation>
    <scope>NUCLEOTIDE SEQUENCE [LARGE SCALE GENOMIC DNA]</scope>
    <source>
        <strain evidence="12 13">SE8</strain>
    </source>
</reference>
<evidence type="ECO:0000256" key="1">
    <source>
        <dbReference type="ARBA" id="ARBA00004123"/>
    </source>
</evidence>
<evidence type="ECO:0000256" key="9">
    <source>
        <dbReference type="ARBA" id="ARBA00023306"/>
    </source>
</evidence>
<keyword evidence="3" id="KW-0158">Chromosome</keyword>
<dbReference type="GO" id="GO:0034080">
    <property type="term" value="P:CENP-A containing chromatin assembly"/>
    <property type="evidence" value="ECO:0007669"/>
    <property type="project" value="TreeGrafter"/>
</dbReference>
<gene>
    <name evidence="12" type="ORF">PNEJI1_001271</name>
</gene>
<feature type="domain" description="Mis18" evidence="11">
    <location>
        <begin position="9"/>
        <end position="103"/>
    </location>
</feature>
<dbReference type="STRING" id="1209962.L0PCE6"/>
<evidence type="ECO:0000256" key="2">
    <source>
        <dbReference type="ARBA" id="ARBA00004584"/>
    </source>
</evidence>
<keyword evidence="7" id="KW-0862">Zinc</keyword>
<evidence type="ECO:0000256" key="5">
    <source>
        <dbReference type="ARBA" id="ARBA00022723"/>
    </source>
</evidence>
<accession>L0PCE6</accession>
<organism evidence="13">
    <name type="scientific">Pneumocystis jirovecii</name>
    <name type="common">Human pneumocystis pneumonia agent</name>
    <dbReference type="NCBI Taxonomy" id="42068"/>
    <lineage>
        <taxon>Eukaryota</taxon>
        <taxon>Fungi</taxon>
        <taxon>Dikarya</taxon>
        <taxon>Ascomycota</taxon>
        <taxon>Taphrinomycotina</taxon>
        <taxon>Pneumocystomycetes</taxon>
        <taxon>Pneumocystaceae</taxon>
        <taxon>Pneumocystis</taxon>
    </lineage>
</organism>
<dbReference type="VEuPathDB" id="FungiDB:PNEJI1_001271"/>
<evidence type="ECO:0000256" key="4">
    <source>
        <dbReference type="ARBA" id="ARBA00022618"/>
    </source>
</evidence>
<dbReference type="AlphaFoldDB" id="L0PCE6"/>
<dbReference type="GO" id="GO:0000775">
    <property type="term" value="C:chromosome, centromeric region"/>
    <property type="evidence" value="ECO:0007669"/>
    <property type="project" value="UniProtKB-SubCell"/>
</dbReference>
<dbReference type="GO" id="GO:0005634">
    <property type="term" value="C:nucleus"/>
    <property type="evidence" value="ECO:0007669"/>
    <property type="project" value="UniProtKB-SubCell"/>
</dbReference>